<dbReference type="RefSeq" id="WP_144757226.1">
    <property type="nucleotide sequence ID" value="NZ_VMNW02000113.1"/>
</dbReference>
<dbReference type="EMBL" id="VMNW02000113">
    <property type="protein sequence ID" value="KAA9150728.1"/>
    <property type="molecule type" value="Genomic_DNA"/>
</dbReference>
<dbReference type="AlphaFoldDB" id="A0A5N0UQU2"/>
<dbReference type="OrthoDB" id="3616750at2"/>
<evidence type="ECO:0000313" key="2">
    <source>
        <dbReference type="Proteomes" id="UP000319769"/>
    </source>
</evidence>
<proteinExistence type="predicted"/>
<comment type="caution">
    <text evidence="1">The sequence shown here is derived from an EMBL/GenBank/DDBJ whole genome shotgun (WGS) entry which is preliminary data.</text>
</comment>
<reference evidence="1" key="1">
    <citation type="submission" date="2019-09" db="EMBL/GenBank/DDBJ databases">
        <authorList>
            <person name="Teo W.F.A."/>
            <person name="Duangmal K."/>
        </authorList>
    </citation>
    <scope>NUCLEOTIDE SEQUENCE [LARGE SCALE GENOMIC DNA]</scope>
    <source>
        <strain evidence="1">K81G1</strain>
    </source>
</reference>
<protein>
    <submittedName>
        <fullName evidence="1">Uncharacterized protein</fullName>
    </submittedName>
</protein>
<accession>A0A5N0UQU2</accession>
<gene>
    <name evidence="1" type="ORF">FPZ12_040610</name>
</gene>
<organism evidence="1 2">
    <name type="scientific">Amycolatopsis acidicola</name>
    <dbReference type="NCBI Taxonomy" id="2596893"/>
    <lineage>
        <taxon>Bacteria</taxon>
        <taxon>Bacillati</taxon>
        <taxon>Actinomycetota</taxon>
        <taxon>Actinomycetes</taxon>
        <taxon>Pseudonocardiales</taxon>
        <taxon>Pseudonocardiaceae</taxon>
        <taxon>Amycolatopsis</taxon>
    </lineage>
</organism>
<keyword evidence="2" id="KW-1185">Reference proteome</keyword>
<sequence length="290" mass="31287">MRELELARAADLCAGAARAGDRARFGVLARESGCQAELLELWARLLVTVVPEDSAAVLVETLWRQDDSVWLIGIEHFLDYAHRRDPACLSRFVGEVGAWPWPERAAFTLALVSAIADLLPPGIRPSHYLVARGLVAECGEPAGIADLTGPVAGLVAFGWREEGFCAVRLGFDLSRHVERELPGRGSRRAAAVVLATVLGRAEADDERGVDGFRRGARLLNDTDDPRVEADEVENATLLAARAVRFASAGQFARLRAELDRCAGPELLAVVVALAFAVASHVREQPEVSLP</sequence>
<dbReference type="Proteomes" id="UP000319769">
    <property type="component" value="Unassembled WGS sequence"/>
</dbReference>
<name>A0A5N0UQU2_9PSEU</name>
<evidence type="ECO:0000313" key="1">
    <source>
        <dbReference type="EMBL" id="KAA9150728.1"/>
    </source>
</evidence>